<gene>
    <name evidence="6" type="ORF">EV356DRAFT_452690</name>
</gene>
<sequence length="185" mass="20724">MAKQVSVRLATREDVPVILAMIKELAEYEKDLKSVQTTEADLLRTLTFASSPSNSNPQTNTEPHTGFAKTLLICPTESERVNGVDVAGMALFFYNYSTWTGAPGVYLEDLFVRPEYRRKGYATLVLKELAREVKRIGGKRLQWNCLKWNEPSLQFYAGLGAEQMSQWVGLRVTGDAVEKLAQTDA</sequence>
<dbReference type="SUPFAM" id="SSF55729">
    <property type="entry name" value="Acyl-CoA N-acyltransferases (Nat)"/>
    <property type="match status" value="1"/>
</dbReference>
<keyword evidence="2 6" id="KW-0808">Transferase</keyword>
<dbReference type="GO" id="GO:0008080">
    <property type="term" value="F:N-acetyltransferase activity"/>
    <property type="evidence" value="ECO:0007669"/>
    <property type="project" value="UniProtKB-ARBA"/>
</dbReference>
<evidence type="ECO:0000256" key="2">
    <source>
        <dbReference type="ARBA" id="ARBA00022679"/>
    </source>
</evidence>
<name>A0A6A6GZ82_VIRVR</name>
<dbReference type="PANTHER" id="PTHR10545:SF29">
    <property type="entry name" value="GH14572P-RELATED"/>
    <property type="match status" value="1"/>
</dbReference>
<evidence type="ECO:0000256" key="3">
    <source>
        <dbReference type="ARBA" id="ARBA00023315"/>
    </source>
</evidence>
<dbReference type="PROSITE" id="PS51186">
    <property type="entry name" value="GNAT"/>
    <property type="match status" value="1"/>
</dbReference>
<dbReference type="InterPro" id="IPR000182">
    <property type="entry name" value="GNAT_dom"/>
</dbReference>
<organism evidence="6 7">
    <name type="scientific">Viridothelium virens</name>
    <name type="common">Speckled blister lichen</name>
    <name type="synonym">Trypethelium virens</name>
    <dbReference type="NCBI Taxonomy" id="1048519"/>
    <lineage>
        <taxon>Eukaryota</taxon>
        <taxon>Fungi</taxon>
        <taxon>Dikarya</taxon>
        <taxon>Ascomycota</taxon>
        <taxon>Pezizomycotina</taxon>
        <taxon>Dothideomycetes</taxon>
        <taxon>Dothideomycetes incertae sedis</taxon>
        <taxon>Trypetheliales</taxon>
        <taxon>Trypetheliaceae</taxon>
        <taxon>Viridothelium</taxon>
    </lineage>
</organism>
<keyword evidence="4" id="KW-0175">Coiled coil</keyword>
<comment type="similarity">
    <text evidence="1">Belongs to the acetyltransferase family.</text>
</comment>
<dbReference type="EMBL" id="ML991831">
    <property type="protein sequence ID" value="KAF2231134.1"/>
    <property type="molecule type" value="Genomic_DNA"/>
</dbReference>
<dbReference type="InterPro" id="IPR016181">
    <property type="entry name" value="Acyl_CoA_acyltransferase"/>
</dbReference>
<feature type="domain" description="N-acetyltransferase" evidence="5">
    <location>
        <begin position="5"/>
        <end position="184"/>
    </location>
</feature>
<reference evidence="6" key="1">
    <citation type="journal article" date="2020" name="Stud. Mycol.">
        <title>101 Dothideomycetes genomes: a test case for predicting lifestyles and emergence of pathogens.</title>
        <authorList>
            <person name="Haridas S."/>
            <person name="Albert R."/>
            <person name="Binder M."/>
            <person name="Bloem J."/>
            <person name="Labutti K."/>
            <person name="Salamov A."/>
            <person name="Andreopoulos B."/>
            <person name="Baker S."/>
            <person name="Barry K."/>
            <person name="Bills G."/>
            <person name="Bluhm B."/>
            <person name="Cannon C."/>
            <person name="Castanera R."/>
            <person name="Culley D."/>
            <person name="Daum C."/>
            <person name="Ezra D."/>
            <person name="Gonzalez J."/>
            <person name="Henrissat B."/>
            <person name="Kuo A."/>
            <person name="Liang C."/>
            <person name="Lipzen A."/>
            <person name="Lutzoni F."/>
            <person name="Magnuson J."/>
            <person name="Mondo S."/>
            <person name="Nolan M."/>
            <person name="Ohm R."/>
            <person name="Pangilinan J."/>
            <person name="Park H.-J."/>
            <person name="Ramirez L."/>
            <person name="Alfaro M."/>
            <person name="Sun H."/>
            <person name="Tritt A."/>
            <person name="Yoshinaga Y."/>
            <person name="Zwiers L.-H."/>
            <person name="Turgeon B."/>
            <person name="Goodwin S."/>
            <person name="Spatafora J."/>
            <person name="Crous P."/>
            <person name="Grigoriev I."/>
        </authorList>
    </citation>
    <scope>NUCLEOTIDE SEQUENCE</scope>
    <source>
        <strain evidence="6">Tuck. ex Michener</strain>
    </source>
</reference>
<dbReference type="Proteomes" id="UP000800092">
    <property type="component" value="Unassembled WGS sequence"/>
</dbReference>
<dbReference type="AlphaFoldDB" id="A0A6A6GZ82"/>
<dbReference type="PANTHER" id="PTHR10545">
    <property type="entry name" value="DIAMINE N-ACETYLTRANSFERASE"/>
    <property type="match status" value="1"/>
</dbReference>
<dbReference type="OrthoDB" id="7305308at2759"/>
<evidence type="ECO:0000313" key="6">
    <source>
        <dbReference type="EMBL" id="KAF2231134.1"/>
    </source>
</evidence>
<evidence type="ECO:0000256" key="4">
    <source>
        <dbReference type="SAM" id="Coils"/>
    </source>
</evidence>
<dbReference type="InterPro" id="IPR051016">
    <property type="entry name" value="Diverse_Substrate_AcTransf"/>
</dbReference>
<dbReference type="FunFam" id="3.40.630.30:FF:000064">
    <property type="entry name" value="GNAT family acetyltransferase"/>
    <property type="match status" value="1"/>
</dbReference>
<feature type="coiled-coil region" evidence="4">
    <location>
        <begin position="18"/>
        <end position="45"/>
    </location>
</feature>
<accession>A0A6A6GZ82</accession>
<evidence type="ECO:0000313" key="7">
    <source>
        <dbReference type="Proteomes" id="UP000800092"/>
    </source>
</evidence>
<protein>
    <submittedName>
        <fullName evidence="6">Acyl-CoA N-acyltransferase</fullName>
    </submittedName>
</protein>
<dbReference type="Gene3D" id="3.40.630.30">
    <property type="match status" value="1"/>
</dbReference>
<dbReference type="CDD" id="cd04301">
    <property type="entry name" value="NAT_SF"/>
    <property type="match status" value="1"/>
</dbReference>
<dbReference type="Pfam" id="PF00583">
    <property type="entry name" value="Acetyltransf_1"/>
    <property type="match status" value="1"/>
</dbReference>
<keyword evidence="3 6" id="KW-0012">Acyltransferase</keyword>
<proteinExistence type="inferred from homology"/>
<keyword evidence="7" id="KW-1185">Reference proteome</keyword>
<evidence type="ECO:0000259" key="5">
    <source>
        <dbReference type="PROSITE" id="PS51186"/>
    </source>
</evidence>
<evidence type="ECO:0000256" key="1">
    <source>
        <dbReference type="ARBA" id="ARBA00008694"/>
    </source>
</evidence>